<keyword evidence="11" id="KW-0862">Zinc</keyword>
<evidence type="ECO:0000256" key="12">
    <source>
        <dbReference type="ARBA" id="ARBA00022989"/>
    </source>
</evidence>
<dbReference type="InterPro" id="IPR025287">
    <property type="entry name" value="WAK_GUB"/>
</dbReference>
<keyword evidence="12 17" id="KW-1133">Transmembrane helix</keyword>
<dbReference type="InterPro" id="IPR046948">
    <property type="entry name" value="ATL20-22-like"/>
</dbReference>
<evidence type="ECO:0000256" key="4">
    <source>
        <dbReference type="ARBA" id="ARBA00012483"/>
    </source>
</evidence>
<feature type="transmembrane region" description="Helical" evidence="17">
    <location>
        <begin position="6"/>
        <end position="27"/>
    </location>
</feature>
<dbReference type="GO" id="GO:0061630">
    <property type="term" value="F:ubiquitin protein ligase activity"/>
    <property type="evidence" value="ECO:0007669"/>
    <property type="project" value="UniProtKB-EC"/>
</dbReference>
<dbReference type="Pfam" id="PF13639">
    <property type="entry name" value="zf-RING_2"/>
    <property type="match status" value="1"/>
</dbReference>
<keyword evidence="10" id="KW-0833">Ubl conjugation pathway</keyword>
<keyword evidence="7" id="KW-0479">Metal-binding</keyword>
<protein>
    <recommendedName>
        <fullName evidence="4">RING-type E3 ubiquitin transferase</fullName>
        <ecNumber evidence="4">2.3.2.27</ecNumber>
    </recommendedName>
</protein>
<dbReference type="AlphaFoldDB" id="A0A4Y1RGS7"/>
<dbReference type="SMART" id="SM00184">
    <property type="entry name" value="RING"/>
    <property type="match status" value="1"/>
</dbReference>
<dbReference type="InterPro" id="IPR001841">
    <property type="entry name" value="Znf_RING"/>
</dbReference>
<dbReference type="GO" id="GO:0016020">
    <property type="term" value="C:membrane"/>
    <property type="evidence" value="ECO:0007669"/>
    <property type="project" value="UniProtKB-SubCell"/>
</dbReference>
<dbReference type="Pfam" id="PF13947">
    <property type="entry name" value="GUB_WAK_bind"/>
    <property type="match status" value="1"/>
</dbReference>
<evidence type="ECO:0000313" key="19">
    <source>
        <dbReference type="EMBL" id="BBH03472.1"/>
    </source>
</evidence>
<evidence type="ECO:0000256" key="15">
    <source>
        <dbReference type="PROSITE-ProRule" id="PRU00175"/>
    </source>
</evidence>
<organism evidence="19">
    <name type="scientific">Prunus dulcis</name>
    <name type="common">Almond</name>
    <name type="synonym">Amygdalus dulcis</name>
    <dbReference type="NCBI Taxonomy" id="3755"/>
    <lineage>
        <taxon>Eukaryota</taxon>
        <taxon>Viridiplantae</taxon>
        <taxon>Streptophyta</taxon>
        <taxon>Embryophyta</taxon>
        <taxon>Tracheophyta</taxon>
        <taxon>Spermatophyta</taxon>
        <taxon>Magnoliopsida</taxon>
        <taxon>eudicotyledons</taxon>
        <taxon>Gunneridae</taxon>
        <taxon>Pentapetalae</taxon>
        <taxon>rosids</taxon>
        <taxon>fabids</taxon>
        <taxon>Rosales</taxon>
        <taxon>Rosaceae</taxon>
        <taxon>Amygdaloideae</taxon>
        <taxon>Amygdaleae</taxon>
        <taxon>Prunus</taxon>
    </lineage>
</organism>
<feature type="compositionally biased region" description="Low complexity" evidence="16">
    <location>
        <begin position="396"/>
        <end position="410"/>
    </location>
</feature>
<dbReference type="PROSITE" id="PS50089">
    <property type="entry name" value="ZF_RING_2"/>
    <property type="match status" value="1"/>
</dbReference>
<accession>A0A4Y1RGS7</accession>
<evidence type="ECO:0000256" key="8">
    <source>
        <dbReference type="ARBA" id="ARBA00022729"/>
    </source>
</evidence>
<dbReference type="InterPro" id="IPR013083">
    <property type="entry name" value="Znf_RING/FYVE/PHD"/>
</dbReference>
<keyword evidence="5" id="KW-0808">Transferase</keyword>
<dbReference type="EC" id="2.3.2.27" evidence="4"/>
<dbReference type="Gene3D" id="3.30.40.10">
    <property type="entry name" value="Zinc/RING finger domain, C3HC4 (zinc finger)"/>
    <property type="match status" value="1"/>
</dbReference>
<evidence type="ECO:0000256" key="16">
    <source>
        <dbReference type="SAM" id="MobiDB-lite"/>
    </source>
</evidence>
<evidence type="ECO:0000256" key="2">
    <source>
        <dbReference type="ARBA" id="ARBA00004167"/>
    </source>
</evidence>
<evidence type="ECO:0000259" key="18">
    <source>
        <dbReference type="PROSITE" id="PS50089"/>
    </source>
</evidence>
<sequence length="410" mass="45077">MSSFHYQMAALELFFSFLLLMIFFFIIPTRASCPLSSCPNGPTVRFPFRLQSLQLRRCGYAGFDLSCNNQTLQTTLSLSNSNGNNFVVRAIEYDLQALIVSDPDQCLPKRFLDGSFDNLLNTRPFRIHSFQMYTFLNCSPQETSFLASARNISCLSGENHTVFAMPSGEYDNWLQSTAPSPSPSPSSSGLWCEVISTVRVPARAANELAVFGDAIEGVALTWSTPDCRVCETSGRYCGLNRDNQIVCSDPKAKRKGLPRSAKYGIIIGVGIPGFLCILGLASYVCGRINAYGRRNQPDMDLFTSAFQQPAIVVVGLDGPTIESYPKTLLGESRRLPKPNDTTCSICLGEYQPKEELRTIPECNHYFHASCVDEWLKMNATCPVCRKSPEGSALVTPSSSMSSSSTSLPSP</sequence>
<evidence type="ECO:0000256" key="5">
    <source>
        <dbReference type="ARBA" id="ARBA00022679"/>
    </source>
</evidence>
<keyword evidence="6 17" id="KW-0812">Transmembrane</keyword>
<dbReference type="GO" id="GO:0008270">
    <property type="term" value="F:zinc ion binding"/>
    <property type="evidence" value="ECO:0007669"/>
    <property type="project" value="UniProtKB-KW"/>
</dbReference>
<evidence type="ECO:0000256" key="1">
    <source>
        <dbReference type="ARBA" id="ARBA00000900"/>
    </source>
</evidence>
<dbReference type="SUPFAM" id="SSF57850">
    <property type="entry name" value="RING/U-box"/>
    <property type="match status" value="1"/>
</dbReference>
<evidence type="ECO:0000256" key="13">
    <source>
        <dbReference type="ARBA" id="ARBA00023136"/>
    </source>
</evidence>
<dbReference type="CDD" id="cd16461">
    <property type="entry name" value="RING-H2_EL5-like"/>
    <property type="match status" value="1"/>
</dbReference>
<keyword evidence="8" id="KW-0732">Signal</keyword>
<reference evidence="19" key="1">
    <citation type="journal article" date="2019" name="Science">
        <title>Mutation of a bHLH transcription factor allowed almond domestication.</title>
        <authorList>
            <person name="Sanchez-Perez R."/>
            <person name="Pavan S."/>
            <person name="Mazzeo R."/>
            <person name="Moldovan C."/>
            <person name="Aiese Cigliano R."/>
            <person name="Del Cueto J."/>
            <person name="Ricciardi F."/>
            <person name="Lotti C."/>
            <person name="Ricciardi L."/>
            <person name="Dicenta F."/>
            <person name="Lopez-Marques R.L."/>
            <person name="Lindberg Moller B."/>
        </authorList>
    </citation>
    <scope>NUCLEOTIDE SEQUENCE</scope>
</reference>
<proteinExistence type="inferred from homology"/>
<comment type="subcellular location">
    <subcellularLocation>
        <location evidence="2">Membrane</location>
        <topology evidence="2">Single-pass membrane protein</topology>
    </subcellularLocation>
</comment>
<dbReference type="PANTHER" id="PTHR46279:SF31">
    <property type="entry name" value="RING-H2 FINGER PROTEIN ATL20-LIKE ISOFORM X1"/>
    <property type="match status" value="1"/>
</dbReference>
<evidence type="ECO:0000256" key="14">
    <source>
        <dbReference type="ARBA" id="ARBA00024209"/>
    </source>
</evidence>
<dbReference type="GO" id="GO:0030247">
    <property type="term" value="F:polysaccharide binding"/>
    <property type="evidence" value="ECO:0007669"/>
    <property type="project" value="InterPro"/>
</dbReference>
<comment type="catalytic activity">
    <reaction evidence="1">
        <text>S-ubiquitinyl-[E2 ubiquitin-conjugating enzyme]-L-cysteine + [acceptor protein]-L-lysine = [E2 ubiquitin-conjugating enzyme]-L-cysteine + N(6)-ubiquitinyl-[acceptor protein]-L-lysine.</text>
        <dbReference type="EC" id="2.3.2.27"/>
    </reaction>
</comment>
<comment type="similarity">
    <text evidence="14">Belongs to the RING-type zinc finger family. ATL subfamily.</text>
</comment>
<evidence type="ECO:0000256" key="6">
    <source>
        <dbReference type="ARBA" id="ARBA00022692"/>
    </source>
</evidence>
<gene>
    <name evidence="19" type="ORF">Prudu_014362</name>
</gene>
<dbReference type="EMBL" id="AP019301">
    <property type="protein sequence ID" value="BBH03472.1"/>
    <property type="molecule type" value="Genomic_DNA"/>
</dbReference>
<comment type="pathway">
    <text evidence="3">Protein modification; protein ubiquitination.</text>
</comment>
<feature type="transmembrane region" description="Helical" evidence="17">
    <location>
        <begin position="263"/>
        <end position="284"/>
    </location>
</feature>
<evidence type="ECO:0000256" key="9">
    <source>
        <dbReference type="ARBA" id="ARBA00022771"/>
    </source>
</evidence>
<evidence type="ECO:0000256" key="3">
    <source>
        <dbReference type="ARBA" id="ARBA00004906"/>
    </source>
</evidence>
<feature type="domain" description="RING-type" evidence="18">
    <location>
        <begin position="343"/>
        <end position="385"/>
    </location>
</feature>
<keyword evidence="9 15" id="KW-0863">Zinc-finger</keyword>
<dbReference type="PANTHER" id="PTHR46279">
    <property type="entry name" value="RING/U-BOX SUPERFAMILY PROTEIN"/>
    <property type="match status" value="1"/>
</dbReference>
<evidence type="ECO:0000256" key="7">
    <source>
        <dbReference type="ARBA" id="ARBA00022723"/>
    </source>
</evidence>
<evidence type="ECO:0000256" key="17">
    <source>
        <dbReference type="SAM" id="Phobius"/>
    </source>
</evidence>
<feature type="region of interest" description="Disordered" evidence="16">
    <location>
        <begin position="389"/>
        <end position="410"/>
    </location>
</feature>
<evidence type="ECO:0000256" key="11">
    <source>
        <dbReference type="ARBA" id="ARBA00022833"/>
    </source>
</evidence>
<evidence type="ECO:0000256" key="10">
    <source>
        <dbReference type="ARBA" id="ARBA00022786"/>
    </source>
</evidence>
<name>A0A4Y1RGS7_PRUDU</name>
<keyword evidence="13 17" id="KW-0472">Membrane</keyword>